<dbReference type="EMBL" id="CP012831">
    <property type="protein sequence ID" value="ALI10312.1"/>
    <property type="molecule type" value="Genomic_DNA"/>
</dbReference>
<evidence type="ECO:0000256" key="3">
    <source>
        <dbReference type="ARBA" id="ARBA00022729"/>
    </source>
</evidence>
<dbReference type="GO" id="GO:0004866">
    <property type="term" value="F:endopeptidase inhibitor activity"/>
    <property type="evidence" value="ECO:0007669"/>
    <property type="project" value="InterPro"/>
</dbReference>
<evidence type="ECO:0000259" key="5">
    <source>
        <dbReference type="Pfam" id="PF02974"/>
    </source>
</evidence>
<protein>
    <submittedName>
        <fullName evidence="6">Alkaline proteinase inhibitor</fullName>
    </submittedName>
</protein>
<keyword evidence="2" id="KW-0646">Protease inhibitor</keyword>
<evidence type="ECO:0000313" key="6">
    <source>
        <dbReference type="EMBL" id="ALI10312.1"/>
    </source>
</evidence>
<dbReference type="Gene3D" id="2.40.128.10">
    <property type="match status" value="1"/>
</dbReference>
<gene>
    <name evidence="6" type="ORF">AO356_27030</name>
</gene>
<comment type="similarity">
    <text evidence="1">Belongs to the protease inhibitor I38 family.</text>
</comment>
<keyword evidence="4" id="KW-0481">Metalloenzyme inhibitor</keyword>
<dbReference type="Pfam" id="PF02974">
    <property type="entry name" value="Inh"/>
    <property type="match status" value="1"/>
</dbReference>
<organism evidence="6 7">
    <name type="scientific">Pseudomonas fluorescens</name>
    <dbReference type="NCBI Taxonomy" id="294"/>
    <lineage>
        <taxon>Bacteria</taxon>
        <taxon>Pseudomonadati</taxon>
        <taxon>Pseudomonadota</taxon>
        <taxon>Gammaproteobacteria</taxon>
        <taxon>Pseudomonadales</taxon>
        <taxon>Pseudomonadaceae</taxon>
        <taxon>Pseudomonas</taxon>
    </lineage>
</organism>
<sequence length="145" mass="16045">MCRKSMPCSVQATVGLLATLMMFCGEVAMARSLLLAEPSQLAGQWLAVLSSPQDTAQNQAMQDKPSNTCLVELKADQTLGGQTECLGHWLGDEPVRWFTEPDGLSLIGKQDSRTHLGLRQEHHYQITLKSGLILRLERNKSRSTH</sequence>
<dbReference type="Proteomes" id="UP000059425">
    <property type="component" value="Chromosome"/>
</dbReference>
<dbReference type="InterPro" id="IPR016085">
    <property type="entry name" value="Protease_inh_B-barrel_dom"/>
</dbReference>
<evidence type="ECO:0000313" key="7">
    <source>
        <dbReference type="Proteomes" id="UP000059425"/>
    </source>
</evidence>
<evidence type="ECO:0000256" key="1">
    <source>
        <dbReference type="ARBA" id="ARBA00006813"/>
    </source>
</evidence>
<keyword evidence="2" id="KW-0483">Metalloprotease inhibitor</keyword>
<name>A0A0N9XFF8_PSEFL</name>
<keyword evidence="3" id="KW-0732">Signal</keyword>
<dbReference type="InterPro" id="IPR021140">
    <property type="entry name" value="Inh/Omp19"/>
</dbReference>
<feature type="domain" description="Alkaline proteinase inhibitor/ Outer membrane lipoprotein Omp19" evidence="5">
    <location>
        <begin position="37"/>
        <end position="138"/>
    </location>
</feature>
<proteinExistence type="inferred from homology"/>
<reference evidence="6 7" key="2">
    <citation type="journal article" date="2018" name="Nature">
        <title>Mutant phenotypes for thousands of bacterial genes of unknown function.</title>
        <authorList>
            <person name="Price M.N."/>
            <person name="Wetmore K.M."/>
            <person name="Waters R.J."/>
            <person name="Callaghan M."/>
            <person name="Ray J."/>
            <person name="Liu H."/>
            <person name="Kuehl J.V."/>
            <person name="Melnyk R.A."/>
            <person name="Lamson J.S."/>
            <person name="Suh Y."/>
            <person name="Carlson H.K."/>
            <person name="Esquivel Z."/>
            <person name="Sadeeshkumar H."/>
            <person name="Chakraborty R."/>
            <person name="Zane G.M."/>
            <person name="Rubin B.E."/>
            <person name="Wall J.D."/>
            <person name="Visel A."/>
            <person name="Bristow J."/>
            <person name="Blow M.J."/>
            <person name="Arkin A.P."/>
            <person name="Deutschbauer A.M."/>
        </authorList>
    </citation>
    <scope>NUCLEOTIDE SEQUENCE [LARGE SCALE GENOMIC DNA]</scope>
    <source>
        <strain evidence="6 7">FW300-N2C3</strain>
    </source>
</reference>
<evidence type="ECO:0000256" key="4">
    <source>
        <dbReference type="ARBA" id="ARBA00023215"/>
    </source>
</evidence>
<dbReference type="AlphaFoldDB" id="A0A0N9XFF8"/>
<reference evidence="7" key="1">
    <citation type="submission" date="2015-09" db="EMBL/GenBank/DDBJ databases">
        <title>Whole genome sequence of Pseudomonas fluorescens FW300-N2C3.</title>
        <authorList>
            <person name="Ray J."/>
            <person name="Melnyk R."/>
            <person name="Deutschbauer A."/>
        </authorList>
    </citation>
    <scope>NUCLEOTIDE SEQUENCE [LARGE SCALE GENOMIC DNA]</scope>
    <source>
        <strain evidence="7">FW300-N2C3</strain>
    </source>
</reference>
<evidence type="ECO:0000256" key="2">
    <source>
        <dbReference type="ARBA" id="ARBA00022608"/>
    </source>
</evidence>
<dbReference type="SUPFAM" id="SSF50882">
    <property type="entry name" value="beta-Barrel protease inhibitors"/>
    <property type="match status" value="1"/>
</dbReference>
<accession>A0A0N9XFF8</accession>